<proteinExistence type="predicted"/>
<gene>
    <name evidence="1" type="ORF">FH608_040770</name>
</gene>
<dbReference type="OrthoDB" id="3257291at2"/>
<reference evidence="1 2" key="1">
    <citation type="submission" date="2019-10" db="EMBL/GenBank/DDBJ databases">
        <title>Nonomuraea sp. nov., isolated from Phyllanthus amarus.</title>
        <authorList>
            <person name="Klykleung N."/>
            <person name="Tanasupawat S."/>
        </authorList>
    </citation>
    <scope>NUCLEOTIDE SEQUENCE [LARGE SCALE GENOMIC DNA]</scope>
    <source>
        <strain evidence="1 2">PA1-10</strain>
    </source>
</reference>
<dbReference type="Gene3D" id="1.10.10.60">
    <property type="entry name" value="Homeodomain-like"/>
    <property type="match status" value="1"/>
</dbReference>
<dbReference type="GO" id="GO:0004803">
    <property type="term" value="F:transposase activity"/>
    <property type="evidence" value="ECO:0007669"/>
    <property type="project" value="InterPro"/>
</dbReference>
<keyword evidence="2" id="KW-1185">Reference proteome</keyword>
<dbReference type="GO" id="GO:0006313">
    <property type="term" value="P:DNA transposition"/>
    <property type="evidence" value="ECO:0007669"/>
    <property type="project" value="InterPro"/>
</dbReference>
<dbReference type="Pfam" id="PF01527">
    <property type="entry name" value="HTH_Tnp_1"/>
    <property type="match status" value="1"/>
</dbReference>
<accession>A0A5C4VK66</accession>
<dbReference type="InterPro" id="IPR002514">
    <property type="entry name" value="Transposase_8"/>
</dbReference>
<dbReference type="InterPro" id="IPR009057">
    <property type="entry name" value="Homeodomain-like_sf"/>
</dbReference>
<organism evidence="1 2">
    <name type="scientific">Nonomuraea phyllanthi</name>
    <dbReference type="NCBI Taxonomy" id="2219224"/>
    <lineage>
        <taxon>Bacteria</taxon>
        <taxon>Bacillati</taxon>
        <taxon>Actinomycetota</taxon>
        <taxon>Actinomycetes</taxon>
        <taxon>Streptosporangiales</taxon>
        <taxon>Streptosporangiaceae</taxon>
        <taxon>Nonomuraea</taxon>
    </lineage>
</organism>
<comment type="caution">
    <text evidence="1">The sequence shown here is derived from an EMBL/GenBank/DDBJ whole genome shotgun (WGS) entry which is preliminary data.</text>
</comment>
<name>A0A5C4VK66_9ACTN</name>
<sequence>MGMKNYPPEFKRDAAALYESRPGATIAAVAAGLGISSETLRNWIRAARQERREVFRWASRMSRVRSSGGSPR</sequence>
<evidence type="ECO:0000313" key="2">
    <source>
        <dbReference type="Proteomes" id="UP000312512"/>
    </source>
</evidence>
<dbReference type="Proteomes" id="UP000312512">
    <property type="component" value="Unassembled WGS sequence"/>
</dbReference>
<dbReference type="GO" id="GO:0003677">
    <property type="term" value="F:DNA binding"/>
    <property type="evidence" value="ECO:0007669"/>
    <property type="project" value="InterPro"/>
</dbReference>
<dbReference type="SUPFAM" id="SSF46689">
    <property type="entry name" value="Homeodomain-like"/>
    <property type="match status" value="1"/>
</dbReference>
<evidence type="ECO:0000313" key="1">
    <source>
        <dbReference type="EMBL" id="KAB8189176.1"/>
    </source>
</evidence>
<dbReference type="AlphaFoldDB" id="A0A5C4VK66"/>
<dbReference type="EMBL" id="VDLX02000021">
    <property type="protein sequence ID" value="KAB8189176.1"/>
    <property type="molecule type" value="Genomic_DNA"/>
</dbReference>
<protein>
    <submittedName>
        <fullName evidence="1">Transposase</fullName>
    </submittedName>
</protein>